<dbReference type="GO" id="GO:0009318">
    <property type="term" value="C:exodeoxyribonuclease VII complex"/>
    <property type="evidence" value="ECO:0007669"/>
    <property type="project" value="UniProtKB-UniRule"/>
</dbReference>
<keyword evidence="4 5" id="KW-0269">Exonuclease</keyword>
<dbReference type="InterPro" id="IPR025824">
    <property type="entry name" value="OB-fold_nuc-bd_dom"/>
</dbReference>
<evidence type="ECO:0000256" key="3">
    <source>
        <dbReference type="ARBA" id="ARBA00022801"/>
    </source>
</evidence>
<dbReference type="InterPro" id="IPR020579">
    <property type="entry name" value="Exonuc_VII_lsu_C"/>
</dbReference>
<evidence type="ECO:0000256" key="4">
    <source>
        <dbReference type="ARBA" id="ARBA00022839"/>
    </source>
</evidence>
<dbReference type="Pfam" id="PF13742">
    <property type="entry name" value="tRNA_anti_2"/>
    <property type="match status" value="1"/>
</dbReference>
<comment type="subunit">
    <text evidence="5">Heterooligomer composed of large and small subunits.</text>
</comment>
<dbReference type="HAMAP" id="MF_00378">
    <property type="entry name" value="Exonuc_7_L"/>
    <property type="match status" value="1"/>
</dbReference>
<comment type="similarity">
    <text evidence="5 6">Belongs to the XseA family.</text>
</comment>
<dbReference type="EC" id="3.1.11.6" evidence="5"/>
<evidence type="ECO:0000313" key="9">
    <source>
        <dbReference type="EMBL" id="TKB51562.1"/>
    </source>
</evidence>
<dbReference type="InterPro" id="IPR003753">
    <property type="entry name" value="Exonuc_VII_L"/>
</dbReference>
<dbReference type="CDD" id="cd04489">
    <property type="entry name" value="ExoVII_LU_OBF"/>
    <property type="match status" value="1"/>
</dbReference>
<comment type="catalytic activity">
    <reaction evidence="5 6">
        <text>Exonucleolytic cleavage in either 5'- to 3'- or 3'- to 5'-direction to yield nucleoside 5'-phosphates.</text>
        <dbReference type="EC" id="3.1.11.6"/>
    </reaction>
</comment>
<comment type="function">
    <text evidence="5">Bidirectionally degrades single-stranded DNA into large acid-insoluble oligonucleotides, which are then degraded further into small acid-soluble oligonucleotides.</text>
</comment>
<gene>
    <name evidence="5 9" type="primary">xseA</name>
    <name evidence="9" type="ORF">FCL40_03125</name>
</gene>
<dbReference type="EMBL" id="SWCI01000001">
    <property type="protein sequence ID" value="TKB51562.1"/>
    <property type="molecule type" value="Genomic_DNA"/>
</dbReference>
<organism evidence="9 10">
    <name type="scientific">Ferrimonas sediminicola</name>
    <dbReference type="NCBI Taxonomy" id="2569538"/>
    <lineage>
        <taxon>Bacteria</taxon>
        <taxon>Pseudomonadati</taxon>
        <taxon>Pseudomonadota</taxon>
        <taxon>Gammaproteobacteria</taxon>
        <taxon>Alteromonadales</taxon>
        <taxon>Ferrimonadaceae</taxon>
        <taxon>Ferrimonas</taxon>
    </lineage>
</organism>
<dbReference type="GO" id="GO:0003676">
    <property type="term" value="F:nucleic acid binding"/>
    <property type="evidence" value="ECO:0007669"/>
    <property type="project" value="InterPro"/>
</dbReference>
<comment type="subcellular location">
    <subcellularLocation>
        <location evidence="5 6">Cytoplasm</location>
    </subcellularLocation>
</comment>
<proteinExistence type="inferred from homology"/>
<dbReference type="Pfam" id="PF02601">
    <property type="entry name" value="Exonuc_VII_L"/>
    <property type="match status" value="1"/>
</dbReference>
<keyword evidence="2 5" id="KW-0540">Nuclease</keyword>
<evidence type="ECO:0000256" key="1">
    <source>
        <dbReference type="ARBA" id="ARBA00022490"/>
    </source>
</evidence>
<reference evidence="9 10" key="1">
    <citation type="submission" date="2019-04" db="EMBL/GenBank/DDBJ databases">
        <authorList>
            <person name="Hwang J.C."/>
        </authorList>
    </citation>
    <scope>NUCLEOTIDE SEQUENCE [LARGE SCALE GENOMIC DNA]</scope>
    <source>
        <strain evidence="9 10">IMCC35001</strain>
    </source>
</reference>
<feature type="domain" description="Exonuclease VII large subunit C-terminal" evidence="7">
    <location>
        <begin position="122"/>
        <end position="435"/>
    </location>
</feature>
<keyword evidence="1 5" id="KW-0963">Cytoplasm</keyword>
<evidence type="ECO:0000313" key="10">
    <source>
        <dbReference type="Proteomes" id="UP000305674"/>
    </source>
</evidence>
<dbReference type="Proteomes" id="UP000305674">
    <property type="component" value="Unassembled WGS sequence"/>
</dbReference>
<accession>A0A4U1BK21</accession>
<dbReference type="GO" id="GO:0008855">
    <property type="term" value="F:exodeoxyribonuclease VII activity"/>
    <property type="evidence" value="ECO:0007669"/>
    <property type="project" value="UniProtKB-UniRule"/>
</dbReference>
<dbReference type="GO" id="GO:0006308">
    <property type="term" value="P:DNA catabolic process"/>
    <property type="evidence" value="ECO:0007669"/>
    <property type="project" value="UniProtKB-UniRule"/>
</dbReference>
<evidence type="ECO:0000259" key="7">
    <source>
        <dbReference type="Pfam" id="PF02601"/>
    </source>
</evidence>
<sequence>MSNQVLTVSALNRQLKAVLEQQWGRVWLTGEISNLATPSSGHWYFTLKDERSQLRCAMFRGRNSRVTFRPRDGMQVLVRAQVTLYEPRGDMQLLVDSMQPAGDGLLQQQFEELKLRLAAEGLFASAAKQPLPDPITTLGIITSASGAAIHDVLTVLKRRNPALKVILYPSQVQGREAIASLCRAIETANGRDEVDCLLLTRGGGSLEDLWCFNEEAVARAVFASRLPVVSAVGHEVDITIADFVADLRAPTPSSAAEMLSGDQRHQRQAIANLNHRLHHAIDRTLQQQRNRLTLLDSRLAAAHPNRQLATLSQRLDEQQLRLHRAMSQRLNQDSRQLDNLATRLTAWQPRRQVRQRQQQLAGLSQRLQRSIDAVTERKSQQLAAQAQALNAISPLAVLGRGYAILQDDSGRALTDAGQVAVGERLRARLHHGGLTLTVAATHPDRE</sequence>
<keyword evidence="3 5" id="KW-0378">Hydrolase</keyword>
<evidence type="ECO:0000259" key="8">
    <source>
        <dbReference type="Pfam" id="PF13742"/>
    </source>
</evidence>
<comment type="caution">
    <text evidence="9">The sequence shown here is derived from an EMBL/GenBank/DDBJ whole genome shotgun (WGS) entry which is preliminary data.</text>
</comment>
<keyword evidence="10" id="KW-1185">Reference proteome</keyword>
<name>A0A4U1BK21_9GAMM</name>
<dbReference type="NCBIfam" id="TIGR00237">
    <property type="entry name" value="xseA"/>
    <property type="match status" value="1"/>
</dbReference>
<dbReference type="RefSeq" id="WP_136851243.1">
    <property type="nucleotide sequence ID" value="NZ_SWCI01000001.1"/>
</dbReference>
<protein>
    <recommendedName>
        <fullName evidence="5">Exodeoxyribonuclease 7 large subunit</fullName>
        <ecNumber evidence="5">3.1.11.6</ecNumber>
    </recommendedName>
    <alternativeName>
        <fullName evidence="5">Exodeoxyribonuclease VII large subunit</fullName>
        <shortName evidence="5">Exonuclease VII large subunit</shortName>
    </alternativeName>
</protein>
<dbReference type="GO" id="GO:0005737">
    <property type="term" value="C:cytoplasm"/>
    <property type="evidence" value="ECO:0007669"/>
    <property type="project" value="UniProtKB-SubCell"/>
</dbReference>
<dbReference type="PANTHER" id="PTHR30008">
    <property type="entry name" value="EXODEOXYRIBONUCLEASE 7 LARGE SUBUNIT"/>
    <property type="match status" value="1"/>
</dbReference>
<dbReference type="AlphaFoldDB" id="A0A4U1BK21"/>
<evidence type="ECO:0000256" key="5">
    <source>
        <dbReference type="HAMAP-Rule" id="MF_00378"/>
    </source>
</evidence>
<dbReference type="OrthoDB" id="9802795at2"/>
<evidence type="ECO:0000256" key="6">
    <source>
        <dbReference type="RuleBase" id="RU004355"/>
    </source>
</evidence>
<evidence type="ECO:0000256" key="2">
    <source>
        <dbReference type="ARBA" id="ARBA00022722"/>
    </source>
</evidence>
<feature type="domain" description="OB-fold nucleic acid binding" evidence="8">
    <location>
        <begin position="6"/>
        <end position="99"/>
    </location>
</feature>
<dbReference type="PANTHER" id="PTHR30008:SF0">
    <property type="entry name" value="EXODEOXYRIBONUCLEASE 7 LARGE SUBUNIT"/>
    <property type="match status" value="1"/>
</dbReference>